<dbReference type="GO" id="GO:0098609">
    <property type="term" value="P:cell-cell adhesion"/>
    <property type="evidence" value="ECO:0007669"/>
    <property type="project" value="TreeGrafter"/>
</dbReference>
<keyword evidence="2" id="KW-0677">Repeat</keyword>
<proteinExistence type="predicted"/>
<dbReference type="EMBL" id="JADDUC020000011">
    <property type="protein sequence ID" value="KAI1235890.1"/>
    <property type="molecule type" value="Genomic_DNA"/>
</dbReference>
<organism evidence="8">
    <name type="scientific">Lamprotornis superbus</name>
    <dbReference type="NCBI Taxonomy" id="245042"/>
    <lineage>
        <taxon>Eukaryota</taxon>
        <taxon>Metazoa</taxon>
        <taxon>Chordata</taxon>
        <taxon>Craniata</taxon>
        <taxon>Vertebrata</taxon>
        <taxon>Euteleostomi</taxon>
        <taxon>Archelosauria</taxon>
        <taxon>Archosauria</taxon>
        <taxon>Dinosauria</taxon>
        <taxon>Saurischia</taxon>
        <taxon>Theropoda</taxon>
        <taxon>Coelurosauria</taxon>
        <taxon>Aves</taxon>
        <taxon>Neognathae</taxon>
        <taxon>Neoaves</taxon>
        <taxon>Telluraves</taxon>
        <taxon>Australaves</taxon>
        <taxon>Passeriformes</taxon>
        <taxon>Sturnidae</taxon>
        <taxon>Lamprotornis</taxon>
    </lineage>
</organism>
<feature type="compositionally biased region" description="Low complexity" evidence="6">
    <location>
        <begin position="154"/>
        <end position="163"/>
    </location>
</feature>
<dbReference type="AlphaFoldDB" id="A0A835NV89"/>
<dbReference type="SMART" id="SM00132">
    <property type="entry name" value="LIM"/>
    <property type="match status" value="2"/>
</dbReference>
<dbReference type="Gene3D" id="2.10.110.10">
    <property type="entry name" value="Cysteine Rich Protein"/>
    <property type="match status" value="2"/>
</dbReference>
<reference evidence="9" key="3">
    <citation type="submission" date="2022-01" db="EMBL/GenBank/DDBJ databases">
        <authorList>
            <person name="Rubenstein D.R."/>
        </authorList>
    </citation>
    <scope>NUCLEOTIDE SEQUENCE</scope>
    <source>
        <strain evidence="9">SS15</strain>
        <tissue evidence="9">Liver</tissue>
    </source>
</reference>
<dbReference type="GO" id="GO:0005925">
    <property type="term" value="C:focal adhesion"/>
    <property type="evidence" value="ECO:0007669"/>
    <property type="project" value="TreeGrafter"/>
</dbReference>
<evidence type="ECO:0000256" key="2">
    <source>
        <dbReference type="ARBA" id="ARBA00022737"/>
    </source>
</evidence>
<feature type="domain" description="LIM zinc-binding" evidence="7">
    <location>
        <begin position="287"/>
        <end position="348"/>
    </location>
</feature>
<dbReference type="OrthoDB" id="25414at2759"/>
<dbReference type="GO" id="GO:0046872">
    <property type="term" value="F:metal ion binding"/>
    <property type="evidence" value="ECO:0007669"/>
    <property type="project" value="UniProtKB-KW"/>
</dbReference>
<evidence type="ECO:0000256" key="5">
    <source>
        <dbReference type="PROSITE-ProRule" id="PRU00125"/>
    </source>
</evidence>
<evidence type="ECO:0000259" key="7">
    <source>
        <dbReference type="PROSITE" id="PS50023"/>
    </source>
</evidence>
<dbReference type="InterPro" id="IPR001781">
    <property type="entry name" value="Znf_LIM"/>
</dbReference>
<dbReference type="FunFam" id="2.10.110.10:FF:000047">
    <property type="entry name" value="lipoma-preferred partner isoform X1"/>
    <property type="match status" value="1"/>
</dbReference>
<name>A0A835NV89_9PASS</name>
<keyword evidence="3 5" id="KW-0862">Zinc</keyword>
<feature type="compositionally biased region" description="Low complexity" evidence="6">
    <location>
        <begin position="137"/>
        <end position="147"/>
    </location>
</feature>
<evidence type="ECO:0000313" key="9">
    <source>
        <dbReference type="EMBL" id="KAI1235890.1"/>
    </source>
</evidence>
<evidence type="ECO:0000256" key="3">
    <source>
        <dbReference type="ARBA" id="ARBA00022833"/>
    </source>
</evidence>
<dbReference type="PROSITE" id="PS50023">
    <property type="entry name" value="LIM_DOMAIN_2"/>
    <property type="match status" value="2"/>
</dbReference>
<evidence type="ECO:0000256" key="4">
    <source>
        <dbReference type="ARBA" id="ARBA00023038"/>
    </source>
</evidence>
<keyword evidence="4 5" id="KW-0440">LIM domain</keyword>
<dbReference type="GO" id="GO:0001725">
    <property type="term" value="C:stress fiber"/>
    <property type="evidence" value="ECO:0007669"/>
    <property type="project" value="TreeGrafter"/>
</dbReference>
<dbReference type="PANTHER" id="PTHR24207">
    <property type="entry name" value="ZYX102 PROTEIN"/>
    <property type="match status" value="1"/>
</dbReference>
<evidence type="ECO:0000313" key="8">
    <source>
        <dbReference type="EMBL" id="KAG0121810.1"/>
    </source>
</evidence>
<dbReference type="Proteomes" id="UP000618051">
    <property type="component" value="Unassembled WGS sequence"/>
</dbReference>
<protein>
    <recommendedName>
        <fullName evidence="7">LIM zinc-binding domain-containing protein</fullName>
    </recommendedName>
</protein>
<feature type="domain" description="LIM zinc-binding" evidence="7">
    <location>
        <begin position="349"/>
        <end position="408"/>
    </location>
</feature>
<gene>
    <name evidence="9" type="ORF">IHE44_0001981</name>
    <name evidence="8" type="ORF">IHE44_010493</name>
</gene>
<dbReference type="EMBL" id="JADDUC010000045">
    <property type="protein sequence ID" value="KAG0121810.1"/>
    <property type="molecule type" value="Genomic_DNA"/>
</dbReference>
<feature type="region of interest" description="Disordered" evidence="6">
    <location>
        <begin position="31"/>
        <end position="198"/>
    </location>
</feature>
<sequence length="417" mass="44796">MRVNPGGKTLEERRSSLDAEIDSLTSILADLESSSPYKPRTQQRMIIPNQPPLTATKKSTVKGPGQPAPIPVTPVGTLKPQPVPASYATASTPSRPAFNVQVRTAQPSPHYQPPSPQPGHYGSLGPGQPYGTAPSRQPAAPQYGAPQPHGPGYGYAPQPGRPAEPAYGYAPPQGRYQEPYYGGYGGRNGSEAPYVPQSSWKAEPAYPASNAMGQAPPGLYQPPATKKTYITDPVLAPQPPALQQKSGYPSSGPASSTPAFRPEDELEHLTKKMLYDMENPPSDDYFGRCARCGENVVGEGTGCTAMDQVFHVECFTCIMCNNKLRGQPFYAVEKKAYCEPCYINTLEQCSVCAKPIMERILRATGKAYHPHCFTCDCGGLLSEGDNQGCYPLDGHILCKTCNSARIQALTAKASTDL</sequence>
<reference evidence="8" key="1">
    <citation type="submission" date="2020-10" db="EMBL/GenBank/DDBJ databases">
        <title>Feather gene expression reveals the developmental basis of iridescence in African starlings.</title>
        <authorList>
            <person name="Rubenstein D.R."/>
        </authorList>
    </citation>
    <scope>NUCLEOTIDE SEQUENCE</scope>
    <source>
        <strain evidence="8">SS15</strain>
        <tissue evidence="8">Liver</tissue>
    </source>
</reference>
<accession>A0A835NV89</accession>
<evidence type="ECO:0000313" key="10">
    <source>
        <dbReference type="Proteomes" id="UP000618051"/>
    </source>
</evidence>
<dbReference type="Pfam" id="PF00412">
    <property type="entry name" value="LIM"/>
    <property type="match status" value="2"/>
</dbReference>
<dbReference type="PROSITE" id="PS00478">
    <property type="entry name" value="LIM_DOMAIN_1"/>
    <property type="match status" value="1"/>
</dbReference>
<feature type="compositionally biased region" description="Polar residues" evidence="6">
    <location>
        <begin position="32"/>
        <end position="44"/>
    </location>
</feature>
<comment type="caution">
    <text evidence="8">The sequence shown here is derived from an EMBL/GenBank/DDBJ whole genome shotgun (WGS) entry which is preliminary data.</text>
</comment>
<feature type="region of interest" description="Disordered" evidence="6">
    <location>
        <begin position="235"/>
        <end position="260"/>
    </location>
</feature>
<dbReference type="SUPFAM" id="SSF57716">
    <property type="entry name" value="Glucocorticoid receptor-like (DNA-binding domain)"/>
    <property type="match status" value="2"/>
</dbReference>
<evidence type="ECO:0000256" key="6">
    <source>
        <dbReference type="SAM" id="MobiDB-lite"/>
    </source>
</evidence>
<keyword evidence="10" id="KW-1185">Reference proteome</keyword>
<reference evidence="9 10" key="2">
    <citation type="journal article" date="2021" name="J. Hered.">
        <title>Feather Gene Expression Elucidates the Developmental Basis of Plumage Iridescence in African Starlings.</title>
        <authorList>
            <person name="Rubenstein D.R."/>
            <person name="Corvelo A."/>
            <person name="MacManes M.D."/>
            <person name="Maia R."/>
            <person name="Narzisi G."/>
            <person name="Rousaki A."/>
            <person name="Vandenabeele P."/>
            <person name="Shawkey M.D."/>
            <person name="Solomon J."/>
        </authorList>
    </citation>
    <scope>NUCLEOTIDE SEQUENCE [LARGE SCALE GENOMIC DNA]</scope>
    <source>
        <strain evidence="9">SS15</strain>
    </source>
</reference>
<evidence type="ECO:0000256" key="1">
    <source>
        <dbReference type="ARBA" id="ARBA00022723"/>
    </source>
</evidence>
<dbReference type="CDD" id="cd09350">
    <property type="entry name" value="LIM1_TRIP6"/>
    <property type="match status" value="1"/>
</dbReference>
<keyword evidence="1 5" id="KW-0479">Metal-binding</keyword>
<feature type="compositionally biased region" description="Polar residues" evidence="6">
    <location>
        <begin position="245"/>
        <end position="258"/>
    </location>
</feature>
<dbReference type="PANTHER" id="PTHR24207:SF0">
    <property type="entry name" value="LIPOMA-PREFERRED PARTNER"/>
    <property type="match status" value="1"/>
</dbReference>